<protein>
    <submittedName>
        <fullName evidence="2">Uncharacterized protein</fullName>
    </submittedName>
</protein>
<comment type="caution">
    <text evidence="2">The sequence shown here is derived from an EMBL/GenBank/DDBJ whole genome shotgun (WGS) entry which is preliminary data.</text>
</comment>
<dbReference type="Proteomes" id="UP000179807">
    <property type="component" value="Unassembled WGS sequence"/>
</dbReference>
<dbReference type="VEuPathDB" id="TrichDB:TRFO_15308"/>
<organism evidence="2 3">
    <name type="scientific">Tritrichomonas foetus</name>
    <dbReference type="NCBI Taxonomy" id="1144522"/>
    <lineage>
        <taxon>Eukaryota</taxon>
        <taxon>Metamonada</taxon>
        <taxon>Parabasalia</taxon>
        <taxon>Tritrichomonadida</taxon>
        <taxon>Tritrichomonadidae</taxon>
        <taxon>Tritrichomonas</taxon>
    </lineage>
</organism>
<keyword evidence="3" id="KW-1185">Reference proteome</keyword>
<evidence type="ECO:0000313" key="3">
    <source>
        <dbReference type="Proteomes" id="UP000179807"/>
    </source>
</evidence>
<reference evidence="2" key="1">
    <citation type="submission" date="2016-10" db="EMBL/GenBank/DDBJ databases">
        <authorList>
            <person name="Benchimol M."/>
            <person name="Almeida L.G."/>
            <person name="Vasconcelos A.T."/>
            <person name="Perreira-Neves A."/>
            <person name="Rosa I.A."/>
            <person name="Tasca T."/>
            <person name="Bogo M.R."/>
            <person name="de Souza W."/>
        </authorList>
    </citation>
    <scope>NUCLEOTIDE SEQUENCE [LARGE SCALE GENOMIC DNA]</scope>
    <source>
        <strain evidence="2">K</strain>
    </source>
</reference>
<keyword evidence="1" id="KW-0472">Membrane</keyword>
<dbReference type="GeneID" id="94833014"/>
<sequence length="243" mass="29020">MCILHSTYFKKIWYIFCSIIWNINHFLMTKIDSMMTSDTQETLNNTKSRIISQLTLYLAIYLGSAVLSFFPLIFKNPKAQGFSLLALTVTLITSLLAPFFIVYVIIQHIFEQAKEIIEKPYFLQDIIFHLITNLFHLIISPIFDIYYLLYYKRHIICDFFWGNLSKICTLFVRRIIWLILRFLVLIFAVTDWIHYQILDPLYFLISKTLGKIFHLSSQQNVYLIVLEYKQLLKRIFFNTIFSM</sequence>
<keyword evidence="1" id="KW-0812">Transmembrane</keyword>
<feature type="transmembrane region" description="Helical" evidence="1">
    <location>
        <begin position="171"/>
        <end position="193"/>
    </location>
</feature>
<gene>
    <name evidence="2" type="ORF">TRFO_15308</name>
</gene>
<dbReference type="EMBL" id="MLAK01000384">
    <property type="protein sequence ID" value="OHT14376.1"/>
    <property type="molecule type" value="Genomic_DNA"/>
</dbReference>
<feature type="transmembrane region" description="Helical" evidence="1">
    <location>
        <begin position="12"/>
        <end position="31"/>
    </location>
</feature>
<dbReference type="RefSeq" id="XP_068367512.1">
    <property type="nucleotide sequence ID" value="XM_068498310.1"/>
</dbReference>
<feature type="transmembrane region" description="Helical" evidence="1">
    <location>
        <begin position="84"/>
        <end position="106"/>
    </location>
</feature>
<feature type="transmembrane region" description="Helical" evidence="1">
    <location>
        <begin position="51"/>
        <end position="72"/>
    </location>
</feature>
<dbReference type="AlphaFoldDB" id="A0A1J4KTZ0"/>
<evidence type="ECO:0000256" key="1">
    <source>
        <dbReference type="SAM" id="Phobius"/>
    </source>
</evidence>
<name>A0A1J4KTZ0_9EUKA</name>
<accession>A0A1J4KTZ0</accession>
<keyword evidence="1" id="KW-1133">Transmembrane helix</keyword>
<feature type="transmembrane region" description="Helical" evidence="1">
    <location>
        <begin position="126"/>
        <end position="150"/>
    </location>
</feature>
<evidence type="ECO:0000313" key="2">
    <source>
        <dbReference type="EMBL" id="OHT14376.1"/>
    </source>
</evidence>
<proteinExistence type="predicted"/>